<name>A0A5N6GIU4_ASPFL</name>
<protein>
    <submittedName>
        <fullName evidence="1">Uncharacterized protein</fullName>
    </submittedName>
</protein>
<dbReference type="AlphaFoldDB" id="A0A5N6GIU4"/>
<evidence type="ECO:0000313" key="1">
    <source>
        <dbReference type="EMBL" id="KAB8241109.1"/>
    </source>
</evidence>
<dbReference type="EMBL" id="ML734702">
    <property type="protein sequence ID" value="KAB8241109.1"/>
    <property type="molecule type" value="Genomic_DNA"/>
</dbReference>
<dbReference type="Proteomes" id="UP000325434">
    <property type="component" value="Unassembled WGS sequence"/>
</dbReference>
<accession>A0A5N6GIU4</accession>
<proteinExistence type="predicted"/>
<sequence length="62" mass="6936">MAACNANNAISRYVKVHQLHVLPSTMRVQSSTTIYFIHQRNSFNHATGTLEYLFTGFSISGC</sequence>
<reference evidence="1" key="1">
    <citation type="submission" date="2019-04" db="EMBL/GenBank/DDBJ databases">
        <title>Friends and foes A comparative genomics study of 23 Aspergillus species from section Flavi.</title>
        <authorList>
            <consortium name="DOE Joint Genome Institute"/>
            <person name="Kjaerbolling I."/>
            <person name="Vesth T."/>
            <person name="Frisvad J.C."/>
            <person name="Nybo J.L."/>
            <person name="Theobald S."/>
            <person name="Kildgaard S."/>
            <person name="Isbrandt T."/>
            <person name="Kuo A."/>
            <person name="Sato A."/>
            <person name="Lyhne E.K."/>
            <person name="Kogle M.E."/>
            <person name="Wiebenga A."/>
            <person name="Kun R.S."/>
            <person name="Lubbers R.J."/>
            <person name="Makela M.R."/>
            <person name="Barry K."/>
            <person name="Chovatia M."/>
            <person name="Clum A."/>
            <person name="Daum C."/>
            <person name="Haridas S."/>
            <person name="He G."/>
            <person name="LaButti K."/>
            <person name="Lipzen A."/>
            <person name="Mondo S."/>
            <person name="Riley R."/>
            <person name="Salamov A."/>
            <person name="Simmons B.A."/>
            <person name="Magnuson J.K."/>
            <person name="Henrissat B."/>
            <person name="Mortensen U.H."/>
            <person name="Larsen T.O."/>
            <person name="Devries R.P."/>
            <person name="Grigoriev I.V."/>
            <person name="Machida M."/>
            <person name="Baker S.E."/>
            <person name="Andersen M.R."/>
        </authorList>
    </citation>
    <scope>NUCLEOTIDE SEQUENCE [LARGE SCALE GENOMIC DNA]</scope>
    <source>
        <strain evidence="1">CBS 121.62</strain>
    </source>
</reference>
<gene>
    <name evidence="1" type="ORF">BDV35DRAFT_385204</name>
</gene>
<organism evidence="1">
    <name type="scientific">Aspergillus flavus</name>
    <dbReference type="NCBI Taxonomy" id="5059"/>
    <lineage>
        <taxon>Eukaryota</taxon>
        <taxon>Fungi</taxon>
        <taxon>Dikarya</taxon>
        <taxon>Ascomycota</taxon>
        <taxon>Pezizomycotina</taxon>
        <taxon>Eurotiomycetes</taxon>
        <taxon>Eurotiomycetidae</taxon>
        <taxon>Eurotiales</taxon>
        <taxon>Aspergillaceae</taxon>
        <taxon>Aspergillus</taxon>
        <taxon>Aspergillus subgen. Circumdati</taxon>
    </lineage>
</organism>